<name>A0ABN2SQZ3_9MICO</name>
<evidence type="ECO:0000313" key="1">
    <source>
        <dbReference type="EMBL" id="GAA1991051.1"/>
    </source>
</evidence>
<protein>
    <submittedName>
        <fullName evidence="1">Uncharacterized protein</fullName>
    </submittedName>
</protein>
<dbReference type="Proteomes" id="UP001500013">
    <property type="component" value="Unassembled WGS sequence"/>
</dbReference>
<evidence type="ECO:0000313" key="2">
    <source>
        <dbReference type="Proteomes" id="UP001500013"/>
    </source>
</evidence>
<gene>
    <name evidence="1" type="ORF">GCM10009817_36350</name>
</gene>
<reference evidence="1 2" key="1">
    <citation type="journal article" date="2019" name="Int. J. Syst. Evol. Microbiol.">
        <title>The Global Catalogue of Microorganisms (GCM) 10K type strain sequencing project: providing services to taxonomists for standard genome sequencing and annotation.</title>
        <authorList>
            <consortium name="The Broad Institute Genomics Platform"/>
            <consortium name="The Broad Institute Genome Sequencing Center for Infectious Disease"/>
            <person name="Wu L."/>
            <person name="Ma J."/>
        </authorList>
    </citation>
    <scope>NUCLEOTIDE SEQUENCE [LARGE SCALE GENOMIC DNA]</scope>
    <source>
        <strain evidence="1 2">JCM 15628</strain>
    </source>
</reference>
<sequence>MDLAKQTALIDHVRERGGARAQVAVTLEQFFDGNDCEWCIAPNRPDDLTLETVRTVLFELRDHPEVDDVRVELDVLEFAEFPDDEWPYASGVAVITTLQPEEVDALTAAADTEPSGGPAAGAEWLVDAPAVPDGHHYVGVWWD</sequence>
<proteinExistence type="predicted"/>
<keyword evidence="2" id="KW-1185">Reference proteome</keyword>
<comment type="caution">
    <text evidence="1">The sequence shown here is derived from an EMBL/GenBank/DDBJ whole genome shotgun (WGS) entry which is preliminary data.</text>
</comment>
<accession>A0ABN2SQZ3</accession>
<dbReference type="EMBL" id="BAAAPU010000011">
    <property type="protein sequence ID" value="GAA1991051.1"/>
    <property type="molecule type" value="Genomic_DNA"/>
</dbReference>
<organism evidence="1 2">
    <name type="scientific">Terrabacter lapilli</name>
    <dbReference type="NCBI Taxonomy" id="436231"/>
    <lineage>
        <taxon>Bacteria</taxon>
        <taxon>Bacillati</taxon>
        <taxon>Actinomycetota</taxon>
        <taxon>Actinomycetes</taxon>
        <taxon>Micrococcales</taxon>
        <taxon>Intrasporangiaceae</taxon>
        <taxon>Terrabacter</taxon>
    </lineage>
</organism>